<name>A0A5D2NH85_GOSTO</name>
<sequence>MESELEAHCKEGSMGGLVRKCLSSSGGMKNVEMLWPNLLDEHFYSKLTSFSLEGCPKLLNVFPLSMLMRLQKLEKLNIWKCESLEEIICESQSQEVNASAMQSLSPQLIQLNDITFEFPCLASLTLIGLPNLKSTCHKTQTINWPLLKKMEVHGCNKVEILFASQEISGNTNEQPLFWINQFTFANLHQLALGWNVGVKEIRHLVPSSTSFQNLVALEVEGCHGIIKIITHSTAKSLVHLETMRIENCQEIEEIVGGGDDDDDKISFPQLKILKLQSLPKLESFCSSQHYTFDFLSLEWVYVCYCPNMKTFSQGELNTPVLHDVRLQWNARWEGNLNSAIQQNFREEARGKVNEGRPRFGATGQGEPSLRRVNGAEPRSAKVGLGFGPIGPSEIGLGFRALLGLCLLFF</sequence>
<keyword evidence="1" id="KW-0611">Plant defense</keyword>
<dbReference type="SUPFAM" id="SSF52047">
    <property type="entry name" value="RNI-like"/>
    <property type="match status" value="1"/>
</dbReference>
<evidence type="ECO:0000259" key="3">
    <source>
        <dbReference type="Pfam" id="PF23247"/>
    </source>
</evidence>
<reference evidence="4 5" key="1">
    <citation type="submission" date="2019-07" db="EMBL/GenBank/DDBJ databases">
        <title>WGS assembly of Gossypium tomentosum.</title>
        <authorList>
            <person name="Chen Z.J."/>
            <person name="Sreedasyam A."/>
            <person name="Ando A."/>
            <person name="Song Q."/>
            <person name="De L."/>
            <person name="Hulse-Kemp A."/>
            <person name="Ding M."/>
            <person name="Ye W."/>
            <person name="Kirkbride R."/>
            <person name="Jenkins J."/>
            <person name="Plott C."/>
            <person name="Lovell J."/>
            <person name="Lin Y.-M."/>
            <person name="Vaughn R."/>
            <person name="Liu B."/>
            <person name="Li W."/>
            <person name="Simpson S."/>
            <person name="Scheffler B."/>
            <person name="Saski C."/>
            <person name="Grover C."/>
            <person name="Hu G."/>
            <person name="Conover J."/>
            <person name="Carlson J."/>
            <person name="Shu S."/>
            <person name="Boston L."/>
            <person name="Williams M."/>
            <person name="Peterson D."/>
            <person name="Mcgee K."/>
            <person name="Jones D."/>
            <person name="Wendel J."/>
            <person name="Stelly D."/>
            <person name="Grimwood J."/>
            <person name="Schmutz J."/>
        </authorList>
    </citation>
    <scope>NUCLEOTIDE SEQUENCE [LARGE SCALE GENOMIC DNA]</scope>
    <source>
        <strain evidence="4">7179.01</strain>
    </source>
</reference>
<dbReference type="Proteomes" id="UP000322667">
    <property type="component" value="Chromosome A11"/>
</dbReference>
<proteinExistence type="predicted"/>
<feature type="domain" description="Disease resistance protein At4g27190-like leucine-rich repeats" evidence="3">
    <location>
        <begin position="197"/>
        <end position="310"/>
    </location>
</feature>
<dbReference type="InterPro" id="IPR050905">
    <property type="entry name" value="Plant_NBS-LRR"/>
</dbReference>
<protein>
    <recommendedName>
        <fullName evidence="3">Disease resistance protein At4g27190-like leucine-rich repeats domain-containing protein</fullName>
    </recommendedName>
</protein>
<dbReference type="PANTHER" id="PTHR33463:SF136">
    <property type="entry name" value="NB-ARC DOMAIN-CONTAINING PROTEIN"/>
    <property type="match status" value="1"/>
</dbReference>
<dbReference type="Pfam" id="PF23247">
    <property type="entry name" value="LRR_RPS2"/>
    <property type="match status" value="2"/>
</dbReference>
<evidence type="ECO:0000313" key="4">
    <source>
        <dbReference type="EMBL" id="TYI02485.1"/>
    </source>
</evidence>
<feature type="domain" description="Disease resistance protein At4g27190-like leucine-rich repeats" evidence="3">
    <location>
        <begin position="28"/>
        <end position="164"/>
    </location>
</feature>
<evidence type="ECO:0000256" key="2">
    <source>
        <dbReference type="SAM" id="MobiDB-lite"/>
    </source>
</evidence>
<gene>
    <name evidence="4" type="ORF">ES332_A11G270400v1</name>
</gene>
<evidence type="ECO:0000313" key="5">
    <source>
        <dbReference type="Proteomes" id="UP000322667"/>
    </source>
</evidence>
<feature type="region of interest" description="Disordered" evidence="2">
    <location>
        <begin position="351"/>
        <end position="371"/>
    </location>
</feature>
<dbReference type="EMBL" id="CM017620">
    <property type="protein sequence ID" value="TYI02485.1"/>
    <property type="molecule type" value="Genomic_DNA"/>
</dbReference>
<keyword evidence="5" id="KW-1185">Reference proteome</keyword>
<dbReference type="PANTHER" id="PTHR33463">
    <property type="entry name" value="NB-ARC DOMAIN-CONTAINING PROTEIN-RELATED"/>
    <property type="match status" value="1"/>
</dbReference>
<organism evidence="4 5">
    <name type="scientific">Gossypium tomentosum</name>
    <name type="common">Hawaiian cotton</name>
    <name type="synonym">Gossypium sandvicense</name>
    <dbReference type="NCBI Taxonomy" id="34277"/>
    <lineage>
        <taxon>Eukaryota</taxon>
        <taxon>Viridiplantae</taxon>
        <taxon>Streptophyta</taxon>
        <taxon>Embryophyta</taxon>
        <taxon>Tracheophyta</taxon>
        <taxon>Spermatophyta</taxon>
        <taxon>Magnoliopsida</taxon>
        <taxon>eudicotyledons</taxon>
        <taxon>Gunneridae</taxon>
        <taxon>Pentapetalae</taxon>
        <taxon>rosids</taxon>
        <taxon>malvids</taxon>
        <taxon>Malvales</taxon>
        <taxon>Malvaceae</taxon>
        <taxon>Malvoideae</taxon>
        <taxon>Gossypium</taxon>
    </lineage>
</organism>
<evidence type="ECO:0000256" key="1">
    <source>
        <dbReference type="ARBA" id="ARBA00022821"/>
    </source>
</evidence>
<dbReference type="Gene3D" id="3.80.10.10">
    <property type="entry name" value="Ribonuclease Inhibitor"/>
    <property type="match status" value="1"/>
</dbReference>
<dbReference type="InterPro" id="IPR032675">
    <property type="entry name" value="LRR_dom_sf"/>
</dbReference>
<dbReference type="AlphaFoldDB" id="A0A5D2NH85"/>
<accession>A0A5D2NH85</accession>
<dbReference type="InterPro" id="IPR057135">
    <property type="entry name" value="At4g27190-like_LRR"/>
</dbReference>